<feature type="region of interest" description="Disordered" evidence="1">
    <location>
        <begin position="1"/>
        <end position="35"/>
    </location>
</feature>
<protein>
    <submittedName>
        <fullName evidence="2">Putative WRKY transcription factor 20</fullName>
    </submittedName>
</protein>
<dbReference type="EMBL" id="KV001312">
    <property type="protein sequence ID" value="KZV39138.1"/>
    <property type="molecule type" value="Genomic_DNA"/>
</dbReference>
<keyword evidence="3" id="KW-1185">Reference proteome</keyword>
<sequence>MAWKRRLNGTREQASNTEALDEKNREPSWLRTNQLGEDKTRIEISGQAGCLCERWTHDSVIVNNVDAYDDVKTEDHMPSDTKGIVEEYSRGERSNQLGRKPVGKQAQSPTNVQEQEKTEHEQLVIRADENRRREL</sequence>
<dbReference type="AlphaFoldDB" id="A0A2Z7BZU8"/>
<evidence type="ECO:0000256" key="1">
    <source>
        <dbReference type="SAM" id="MobiDB-lite"/>
    </source>
</evidence>
<reference evidence="2 3" key="1">
    <citation type="journal article" date="2015" name="Proc. Natl. Acad. Sci. U.S.A.">
        <title>The resurrection genome of Boea hygrometrica: A blueprint for survival of dehydration.</title>
        <authorList>
            <person name="Xiao L."/>
            <person name="Yang G."/>
            <person name="Zhang L."/>
            <person name="Yang X."/>
            <person name="Zhao S."/>
            <person name="Ji Z."/>
            <person name="Zhou Q."/>
            <person name="Hu M."/>
            <person name="Wang Y."/>
            <person name="Chen M."/>
            <person name="Xu Y."/>
            <person name="Jin H."/>
            <person name="Xiao X."/>
            <person name="Hu G."/>
            <person name="Bao F."/>
            <person name="Hu Y."/>
            <person name="Wan P."/>
            <person name="Li L."/>
            <person name="Deng X."/>
            <person name="Kuang T."/>
            <person name="Xiang C."/>
            <person name="Zhu J.K."/>
            <person name="Oliver M.J."/>
            <person name="He Y."/>
        </authorList>
    </citation>
    <scope>NUCLEOTIDE SEQUENCE [LARGE SCALE GENOMIC DNA]</scope>
    <source>
        <strain evidence="3">cv. XS01</strain>
    </source>
</reference>
<gene>
    <name evidence="2" type="ORF">F511_27480</name>
</gene>
<feature type="compositionally biased region" description="Basic and acidic residues" evidence="1">
    <location>
        <begin position="114"/>
        <end position="135"/>
    </location>
</feature>
<evidence type="ECO:0000313" key="3">
    <source>
        <dbReference type="Proteomes" id="UP000250235"/>
    </source>
</evidence>
<evidence type="ECO:0000313" key="2">
    <source>
        <dbReference type="EMBL" id="KZV39138.1"/>
    </source>
</evidence>
<organism evidence="2 3">
    <name type="scientific">Dorcoceras hygrometricum</name>
    <dbReference type="NCBI Taxonomy" id="472368"/>
    <lineage>
        <taxon>Eukaryota</taxon>
        <taxon>Viridiplantae</taxon>
        <taxon>Streptophyta</taxon>
        <taxon>Embryophyta</taxon>
        <taxon>Tracheophyta</taxon>
        <taxon>Spermatophyta</taxon>
        <taxon>Magnoliopsida</taxon>
        <taxon>eudicotyledons</taxon>
        <taxon>Gunneridae</taxon>
        <taxon>Pentapetalae</taxon>
        <taxon>asterids</taxon>
        <taxon>lamiids</taxon>
        <taxon>Lamiales</taxon>
        <taxon>Gesneriaceae</taxon>
        <taxon>Didymocarpoideae</taxon>
        <taxon>Trichosporeae</taxon>
        <taxon>Loxocarpinae</taxon>
        <taxon>Dorcoceras</taxon>
    </lineage>
</organism>
<name>A0A2Z7BZU8_9LAMI</name>
<feature type="region of interest" description="Disordered" evidence="1">
    <location>
        <begin position="72"/>
        <end position="135"/>
    </location>
</feature>
<feature type="compositionally biased region" description="Basic and acidic residues" evidence="1">
    <location>
        <begin position="72"/>
        <end position="93"/>
    </location>
</feature>
<dbReference type="Proteomes" id="UP000250235">
    <property type="component" value="Unassembled WGS sequence"/>
</dbReference>
<accession>A0A2Z7BZU8</accession>
<proteinExistence type="predicted"/>